<keyword evidence="2" id="KW-1185">Reference proteome</keyword>
<evidence type="ECO:0000313" key="2">
    <source>
        <dbReference type="Proteomes" id="UP001235064"/>
    </source>
</evidence>
<evidence type="ECO:0008006" key="3">
    <source>
        <dbReference type="Google" id="ProtNLM"/>
    </source>
</evidence>
<evidence type="ECO:0000313" key="1">
    <source>
        <dbReference type="EMBL" id="MDL9978141.1"/>
    </source>
</evidence>
<proteinExistence type="predicted"/>
<reference evidence="1 2" key="1">
    <citation type="submission" date="2023-06" db="EMBL/GenBank/DDBJ databases">
        <title>Microbacterium sp. nov., isolated from a waste landfill.</title>
        <authorList>
            <person name="Wen W."/>
        </authorList>
    </citation>
    <scope>NUCLEOTIDE SEQUENCE [LARGE SCALE GENOMIC DNA]</scope>
    <source>
        <strain evidence="1 2">ASV49</strain>
    </source>
</reference>
<protein>
    <recommendedName>
        <fullName evidence="3">TfoX N-terminal domain-containing protein</fullName>
    </recommendedName>
</protein>
<accession>A0ABT7MUL0</accession>
<name>A0ABT7MUL0_9MICO</name>
<dbReference type="SUPFAM" id="SSF159894">
    <property type="entry name" value="YgaC/TfoX-N like"/>
    <property type="match status" value="1"/>
</dbReference>
<organism evidence="1 2">
    <name type="scientific">Microbacterium candidum</name>
    <dbReference type="NCBI Taxonomy" id="3041922"/>
    <lineage>
        <taxon>Bacteria</taxon>
        <taxon>Bacillati</taxon>
        <taxon>Actinomycetota</taxon>
        <taxon>Actinomycetes</taxon>
        <taxon>Micrococcales</taxon>
        <taxon>Microbacteriaceae</taxon>
        <taxon>Microbacterium</taxon>
    </lineage>
</organism>
<comment type="caution">
    <text evidence="1">The sequence shown here is derived from an EMBL/GenBank/DDBJ whole genome shotgun (WGS) entry which is preliminary data.</text>
</comment>
<sequence>MAGAGETRREKFPESYAIFDPLAAEYTARDGVALGRMFGSEGLSVRGKVFAFVGFSGSLFAKLSEERVGELVEAGDAEPAVMRERPMREWVTARTDRPETWPGIVAEAYAFVDSITP</sequence>
<dbReference type="EMBL" id="JASXSZ010000001">
    <property type="protein sequence ID" value="MDL9978141.1"/>
    <property type="molecule type" value="Genomic_DNA"/>
</dbReference>
<dbReference type="Proteomes" id="UP001235064">
    <property type="component" value="Unassembled WGS sequence"/>
</dbReference>
<gene>
    <name evidence="1" type="ORF">QSV35_02240</name>
</gene>
<dbReference type="RefSeq" id="WP_286286286.1">
    <property type="nucleotide sequence ID" value="NZ_JASXSZ010000001.1"/>
</dbReference>